<gene>
    <name evidence="2" type="ORF">AVEN_129570_1</name>
</gene>
<keyword evidence="3" id="KW-1185">Reference proteome</keyword>
<evidence type="ECO:0000313" key="2">
    <source>
        <dbReference type="EMBL" id="GBO28953.1"/>
    </source>
</evidence>
<dbReference type="Proteomes" id="UP000499080">
    <property type="component" value="Unassembled WGS sequence"/>
</dbReference>
<organism evidence="2 3">
    <name type="scientific">Araneus ventricosus</name>
    <name type="common">Orbweaver spider</name>
    <name type="synonym">Epeira ventricosa</name>
    <dbReference type="NCBI Taxonomy" id="182803"/>
    <lineage>
        <taxon>Eukaryota</taxon>
        <taxon>Metazoa</taxon>
        <taxon>Ecdysozoa</taxon>
        <taxon>Arthropoda</taxon>
        <taxon>Chelicerata</taxon>
        <taxon>Arachnida</taxon>
        <taxon>Araneae</taxon>
        <taxon>Araneomorphae</taxon>
        <taxon>Entelegynae</taxon>
        <taxon>Araneoidea</taxon>
        <taxon>Araneidae</taxon>
        <taxon>Araneus</taxon>
    </lineage>
</organism>
<name>A0A4Y2VU58_ARAVE</name>
<dbReference type="EMBL" id="BGPR01052079">
    <property type="protein sequence ID" value="GBO28953.1"/>
    <property type="molecule type" value="Genomic_DNA"/>
</dbReference>
<dbReference type="AlphaFoldDB" id="A0A4Y2VU58"/>
<keyword evidence="1" id="KW-0732">Signal</keyword>
<reference evidence="2 3" key="1">
    <citation type="journal article" date="2019" name="Sci. Rep.">
        <title>Orb-weaving spider Araneus ventricosus genome elucidates the spidroin gene catalogue.</title>
        <authorList>
            <person name="Kono N."/>
            <person name="Nakamura H."/>
            <person name="Ohtoshi R."/>
            <person name="Moran D.A.P."/>
            <person name="Shinohara A."/>
            <person name="Yoshida Y."/>
            <person name="Fujiwara M."/>
            <person name="Mori M."/>
            <person name="Tomita M."/>
            <person name="Arakawa K."/>
        </authorList>
    </citation>
    <scope>NUCLEOTIDE SEQUENCE [LARGE SCALE GENOMIC DNA]</scope>
</reference>
<feature type="chain" id="PRO_5021192411" evidence="1">
    <location>
        <begin position="18"/>
        <end position="120"/>
    </location>
</feature>
<evidence type="ECO:0000256" key="1">
    <source>
        <dbReference type="SAM" id="SignalP"/>
    </source>
</evidence>
<proteinExistence type="predicted"/>
<accession>A0A4Y2VU58</accession>
<protein>
    <submittedName>
        <fullName evidence="2">Uncharacterized protein</fullName>
    </submittedName>
</protein>
<feature type="signal peptide" evidence="1">
    <location>
        <begin position="1"/>
        <end position="17"/>
    </location>
</feature>
<evidence type="ECO:0000313" key="3">
    <source>
        <dbReference type="Proteomes" id="UP000499080"/>
    </source>
</evidence>
<sequence>MSPFIVLSLQTWFVCDSVSFIVTIRPMKLSTSLSYRFKIPVQVLNGANVASWTTYWRSVTLQSCDIQRCRAEYTAQCRGICLSQWIIPEKSIVDQLPSNLRQAELLGCQPGVVRNVVDPE</sequence>
<comment type="caution">
    <text evidence="2">The sequence shown here is derived from an EMBL/GenBank/DDBJ whole genome shotgun (WGS) entry which is preliminary data.</text>
</comment>